<evidence type="ECO:0000259" key="2">
    <source>
        <dbReference type="PROSITE" id="PS51832"/>
    </source>
</evidence>
<reference evidence="3 4" key="1">
    <citation type="submission" date="2019-08" db="EMBL/GenBank/DDBJ databases">
        <title>Amphibian skin-associated Pigmentiphaga: genome sequence and occurrence across geography and hosts.</title>
        <authorList>
            <person name="Bletz M.C."/>
            <person name="Bunk B."/>
            <person name="Sproeer C."/>
            <person name="Biwer P."/>
            <person name="Reiter S."/>
            <person name="Rabemananjara F.C.E."/>
            <person name="Schulz S."/>
            <person name="Overmann J."/>
            <person name="Vences M."/>
        </authorList>
    </citation>
    <scope>NUCLEOTIDE SEQUENCE [LARGE SCALE GENOMIC DNA]</scope>
    <source>
        <strain evidence="3 4">Mada1488</strain>
    </source>
</reference>
<dbReference type="Gene3D" id="3.30.450.20">
    <property type="entry name" value="PAS domain"/>
    <property type="match status" value="1"/>
</dbReference>
<keyword evidence="1" id="KW-1133">Transmembrane helix</keyword>
<evidence type="ECO:0000313" key="3">
    <source>
        <dbReference type="EMBL" id="QEI09355.1"/>
    </source>
</evidence>
<dbReference type="EMBL" id="CP043046">
    <property type="protein sequence ID" value="QEI09355.1"/>
    <property type="molecule type" value="Genomic_DNA"/>
</dbReference>
<sequence>MSSIMGVVSLLAGALIVFFVGKAGVDQAVLSVTADKIQGVGKAMSIQIGRMLEPAQAVLRQVSFDPITTADTLDDRLARSFVLTEELRSNPLVSSVYVGNSKGEFFLARRLDHPETRQLVKPPTDAVYLLQSIERSADGEVIGEFLFYDKDMTLLARREQVGYEFDPRERPWYQSAQQAPATAVMSSPYVFFTTRQIGLSLSRTSRAGDAVIGIDVVLDDLASYLRDLKLTPNTELALIDRQNKVLAYPDVSRFLTPVGESFIFKTVDMMGIPSLQRVLQLPAGDDQVHDIEAGGQSWLGMTVPVNMGMAQDLRLLAVAPYDELTEGVRRMGNRTLLFIAAVVLAFLPIGWWVGNTIGSSLDRLIRRTREIRRFDFETGKDSNTRDRAREVAELSKDMDGMAETIEHFLQISQKLATEKDMQRMLEAVLREVVNATHCAAGAVYLHLDDVMHRNAVVGEACAQLPESFEYEMGRAKRTKDRPLVEGLKQVDLELRDRNGQLQGLLVLAHRGTAAHLDEGFSAFMAKLSGMLAVSIETRQLIDSQKQLLNAVVQLMADAIDAKSPYTGGHCKRVPELALLLADRMNLDTEGPYRAFRMDDAQRYEFYLGAWLHDCGKVTSAEHIVDKASKLEVIYNRIHEIRMRFEVLWRDAEIAHLQRMAVGAEKTGSEAVMRARHAALKDDFAFVAQCNLGGEVLADERIARLHQIAGQSWLRHFDDRLGLAVGELRQLDEARPHAPDLPAREALLADRAEHIVSWGQDRPPVEKGDPANLYGFDMVLPSYKQNMGELHNLSIRRGTLTDEDRFRINDHIVQTYIMLCRLPWPRALSRVPELAATHHEKMDGNGYPRRLDASRLNTFDRIMALADIFEALTAADRPYRPAKRLSDALKIMANMCREGHLDPELFRYFLRSGIWQTFAADHLRPEQLDRVDIAGLEQMLSVA</sequence>
<accession>A0A5C0B547</accession>
<dbReference type="Gene3D" id="6.10.340.10">
    <property type="match status" value="1"/>
</dbReference>
<dbReference type="InterPro" id="IPR003607">
    <property type="entry name" value="HD/PDEase_dom"/>
</dbReference>
<dbReference type="SUPFAM" id="SSF109604">
    <property type="entry name" value="HD-domain/PDEase-like"/>
    <property type="match status" value="2"/>
</dbReference>
<dbReference type="Pfam" id="PF13487">
    <property type="entry name" value="HD_5"/>
    <property type="match status" value="1"/>
</dbReference>
<dbReference type="CDD" id="cd00077">
    <property type="entry name" value="HDc"/>
    <property type="match status" value="1"/>
</dbReference>
<dbReference type="Gene3D" id="1.10.3210.10">
    <property type="entry name" value="Hypothetical protein af1432"/>
    <property type="match status" value="2"/>
</dbReference>
<dbReference type="KEGG" id="pacr:FXN63_15840"/>
<dbReference type="PANTHER" id="PTHR43155:SF2">
    <property type="entry name" value="CYCLIC DI-GMP PHOSPHODIESTERASE PA4108"/>
    <property type="match status" value="1"/>
</dbReference>
<dbReference type="GO" id="GO:0008081">
    <property type="term" value="F:phosphoric diester hydrolase activity"/>
    <property type="evidence" value="ECO:0007669"/>
    <property type="project" value="UniProtKB-ARBA"/>
</dbReference>
<feature type="domain" description="HD-GYP" evidence="2">
    <location>
        <begin position="711"/>
        <end position="924"/>
    </location>
</feature>
<dbReference type="InterPro" id="IPR029151">
    <property type="entry name" value="Sensor-like_sf"/>
</dbReference>
<dbReference type="PANTHER" id="PTHR43155">
    <property type="entry name" value="CYCLIC DI-GMP PHOSPHODIESTERASE PA4108-RELATED"/>
    <property type="match status" value="1"/>
</dbReference>
<dbReference type="OrthoDB" id="9774747at2"/>
<keyword evidence="1" id="KW-0812">Transmembrane</keyword>
<evidence type="ECO:0000313" key="4">
    <source>
        <dbReference type="Proteomes" id="UP000325161"/>
    </source>
</evidence>
<dbReference type="InterPro" id="IPR037522">
    <property type="entry name" value="HD_GYP_dom"/>
</dbReference>
<feature type="transmembrane region" description="Helical" evidence="1">
    <location>
        <begin position="336"/>
        <end position="357"/>
    </location>
</feature>
<name>A0A5C0B547_9BURK</name>
<protein>
    <submittedName>
        <fullName evidence="3">HAMP domain-containing protein</fullName>
    </submittedName>
</protein>
<evidence type="ECO:0000256" key="1">
    <source>
        <dbReference type="SAM" id="Phobius"/>
    </source>
</evidence>
<dbReference type="Proteomes" id="UP000325161">
    <property type="component" value="Chromosome"/>
</dbReference>
<proteinExistence type="predicted"/>
<dbReference type="PROSITE" id="PS51832">
    <property type="entry name" value="HD_GYP"/>
    <property type="match status" value="1"/>
</dbReference>
<dbReference type="AlphaFoldDB" id="A0A5C0B547"/>
<dbReference type="SUPFAM" id="SSF55781">
    <property type="entry name" value="GAF domain-like"/>
    <property type="match status" value="1"/>
</dbReference>
<organism evidence="3 4">
    <name type="scientific">Pigmentiphaga aceris</name>
    <dbReference type="NCBI Taxonomy" id="1940612"/>
    <lineage>
        <taxon>Bacteria</taxon>
        <taxon>Pseudomonadati</taxon>
        <taxon>Pseudomonadota</taxon>
        <taxon>Betaproteobacteria</taxon>
        <taxon>Burkholderiales</taxon>
        <taxon>Alcaligenaceae</taxon>
        <taxon>Pigmentiphaga</taxon>
    </lineage>
</organism>
<keyword evidence="1" id="KW-0472">Membrane</keyword>
<gene>
    <name evidence="3" type="ORF">FXN63_15840</name>
</gene>
<dbReference type="SUPFAM" id="SSF103190">
    <property type="entry name" value="Sensory domain-like"/>
    <property type="match status" value="1"/>
</dbReference>
<keyword evidence="4" id="KW-1185">Reference proteome</keyword>